<name>A0A3P3TE48_9BACL</name>
<evidence type="ECO:0000313" key="2">
    <source>
        <dbReference type="Proteomes" id="UP000267017"/>
    </source>
</evidence>
<reference evidence="1 2" key="1">
    <citation type="submission" date="2018-11" db="EMBL/GenBank/DDBJ databases">
        <title>Genome sequencing of Paenibacillus sp. KCOM 3021 (= ChDC PVNT-B20).</title>
        <authorList>
            <person name="Kook J.-K."/>
            <person name="Park S.-N."/>
            <person name="Lim Y.K."/>
        </authorList>
    </citation>
    <scope>NUCLEOTIDE SEQUENCE [LARGE SCALE GENOMIC DNA]</scope>
    <source>
        <strain evidence="1 2">KCOM 3021</strain>
    </source>
</reference>
<keyword evidence="1" id="KW-0238">DNA-binding</keyword>
<dbReference type="AlphaFoldDB" id="A0A3P3TE48"/>
<dbReference type="EMBL" id="RRCN01000002">
    <property type="protein sequence ID" value="RRJ54713.1"/>
    <property type="molecule type" value="Genomic_DNA"/>
</dbReference>
<proteinExistence type="predicted"/>
<organism evidence="1 2">
    <name type="scientific">Paenibacillus oralis</name>
    <dbReference type="NCBI Taxonomy" id="2490856"/>
    <lineage>
        <taxon>Bacteria</taxon>
        <taxon>Bacillati</taxon>
        <taxon>Bacillota</taxon>
        <taxon>Bacilli</taxon>
        <taxon>Bacillales</taxon>
        <taxon>Paenibacillaceae</taxon>
        <taxon>Paenibacillus</taxon>
    </lineage>
</organism>
<dbReference type="OrthoDB" id="1669646at2"/>
<keyword evidence="2" id="KW-1185">Reference proteome</keyword>
<accession>A0A3P3TE48</accession>
<gene>
    <name evidence="1" type="ORF">EHV15_34515</name>
</gene>
<sequence>MQNKFQKWKTPEENRLKEMVGFYTIPVIATKLGRNEGGIERKLEKLGISTRNSTDDVTAYSLASLLNVDSHTVLLWIDKYGLPYKRRITKFKKQNLFIKPERFWMWAERNKHRINFSKIPKHALPPEPEWVDVERKKDREIIPTRHQQIWTPEEDRELLRLTAKGIFQKDIGKALNRPTRGVQKRLAFLRKKD</sequence>
<protein>
    <submittedName>
        <fullName evidence="1">DNA-binding protein</fullName>
    </submittedName>
</protein>
<dbReference type="RefSeq" id="WP_128635799.1">
    <property type="nucleotide sequence ID" value="NZ_RRCN01000002.1"/>
</dbReference>
<evidence type="ECO:0000313" key="1">
    <source>
        <dbReference type="EMBL" id="RRJ54713.1"/>
    </source>
</evidence>
<dbReference type="GO" id="GO:0003677">
    <property type="term" value="F:DNA binding"/>
    <property type="evidence" value="ECO:0007669"/>
    <property type="project" value="UniProtKB-KW"/>
</dbReference>
<dbReference type="Proteomes" id="UP000267017">
    <property type="component" value="Unassembled WGS sequence"/>
</dbReference>
<comment type="caution">
    <text evidence="1">The sequence shown here is derived from an EMBL/GenBank/DDBJ whole genome shotgun (WGS) entry which is preliminary data.</text>
</comment>